<dbReference type="SUPFAM" id="SSF109910">
    <property type="entry name" value="YgfY-like"/>
    <property type="match status" value="1"/>
</dbReference>
<evidence type="ECO:0000256" key="1">
    <source>
        <dbReference type="ARBA" id="ARBA00004496"/>
    </source>
</evidence>
<evidence type="ECO:0000256" key="4">
    <source>
        <dbReference type="ARBA" id="ARBA00022490"/>
    </source>
</evidence>
<accession>A0A072N0P0</accession>
<name>A0A072N0P0_9GAMM</name>
<dbReference type="InterPro" id="IPR005631">
    <property type="entry name" value="SDH"/>
</dbReference>
<dbReference type="Pfam" id="PF03937">
    <property type="entry name" value="Sdh5"/>
    <property type="match status" value="1"/>
</dbReference>
<dbReference type="EMBL" id="ANIE01000006">
    <property type="protein sequence ID" value="KEF31076.1"/>
    <property type="molecule type" value="Genomic_DNA"/>
</dbReference>
<dbReference type="GO" id="GO:0005737">
    <property type="term" value="C:cytoplasm"/>
    <property type="evidence" value="ECO:0007669"/>
    <property type="project" value="UniProtKB-SubCell"/>
</dbReference>
<comment type="similarity">
    <text evidence="2">Belongs to the SdhE FAD assembly factor family.</text>
</comment>
<evidence type="ECO:0000256" key="2">
    <source>
        <dbReference type="ARBA" id="ARBA00008571"/>
    </source>
</evidence>
<dbReference type="Proteomes" id="UP000035057">
    <property type="component" value="Unassembled WGS sequence"/>
</dbReference>
<comment type="caution">
    <text evidence="6">The sequence shown here is derived from an EMBL/GenBank/DDBJ whole genome shotgun (WGS) entry which is preliminary data.</text>
</comment>
<dbReference type="STRING" id="1137280.D777_02229"/>
<protein>
    <recommendedName>
        <fullName evidence="3">FAD assembly factor SdhE</fullName>
    </recommendedName>
</protein>
<dbReference type="PATRIC" id="fig|1137280.3.peg.2044"/>
<organism evidence="6 7">
    <name type="scientific">Marinobacter nitratireducens</name>
    <dbReference type="NCBI Taxonomy" id="1137280"/>
    <lineage>
        <taxon>Bacteria</taxon>
        <taxon>Pseudomonadati</taxon>
        <taxon>Pseudomonadota</taxon>
        <taxon>Gammaproteobacteria</taxon>
        <taxon>Pseudomonadales</taxon>
        <taxon>Marinobacteraceae</taxon>
        <taxon>Marinobacter</taxon>
    </lineage>
</organism>
<keyword evidence="4" id="KW-0963">Cytoplasm</keyword>
<dbReference type="RefSeq" id="WP_036131673.1">
    <property type="nucleotide sequence ID" value="NZ_ANIE01000006.1"/>
</dbReference>
<evidence type="ECO:0000313" key="7">
    <source>
        <dbReference type="Proteomes" id="UP000035057"/>
    </source>
</evidence>
<evidence type="ECO:0000313" key="6">
    <source>
        <dbReference type="EMBL" id="KEF31076.1"/>
    </source>
</evidence>
<comment type="subcellular location">
    <subcellularLocation>
        <location evidence="1">Cytoplasm</location>
    </subcellularLocation>
</comment>
<evidence type="ECO:0000256" key="3">
    <source>
        <dbReference type="ARBA" id="ARBA00019418"/>
    </source>
</evidence>
<gene>
    <name evidence="6" type="ORF">D777_02229</name>
</gene>
<dbReference type="Gene3D" id="1.10.150.250">
    <property type="entry name" value="Flavinator of succinate dehydrogenase"/>
    <property type="match status" value="1"/>
</dbReference>
<sequence>MSDNTPSSDKPEFSRLWWHSRRGMLELDVLLIPFLENVYRDLPEEDQARYRKLLSCEDTDMFEWFMQRSRPEDPDLQRMVDMILNRVQPD</sequence>
<dbReference type="GO" id="GO:0006105">
    <property type="term" value="P:succinate metabolic process"/>
    <property type="evidence" value="ECO:0007669"/>
    <property type="project" value="TreeGrafter"/>
</dbReference>
<dbReference type="AlphaFoldDB" id="A0A072N0P0"/>
<dbReference type="OrthoDB" id="9180899at2"/>
<keyword evidence="5" id="KW-0143">Chaperone</keyword>
<dbReference type="PANTHER" id="PTHR39585:SF1">
    <property type="entry name" value="FAD ASSEMBLY FACTOR SDHE"/>
    <property type="match status" value="1"/>
</dbReference>
<dbReference type="PANTHER" id="PTHR39585">
    <property type="entry name" value="FAD ASSEMBLY FACTOR SDHE"/>
    <property type="match status" value="1"/>
</dbReference>
<dbReference type="InterPro" id="IPR050531">
    <property type="entry name" value="SdhE_FAD_assembly_factor"/>
</dbReference>
<dbReference type="InterPro" id="IPR036714">
    <property type="entry name" value="SDH_sf"/>
</dbReference>
<proteinExistence type="inferred from homology"/>
<evidence type="ECO:0000256" key="5">
    <source>
        <dbReference type="ARBA" id="ARBA00023186"/>
    </source>
</evidence>
<keyword evidence="7" id="KW-1185">Reference proteome</keyword>
<reference evidence="6 7" key="1">
    <citation type="submission" date="2012-12" db="EMBL/GenBank/DDBJ databases">
        <title>Genome assembly of Marinobacter sp. AK21.</title>
        <authorList>
            <person name="Khatri I."/>
            <person name="Kumar R."/>
            <person name="Vaidya B."/>
            <person name="Subramanian S."/>
            <person name="Pinnaka A."/>
        </authorList>
    </citation>
    <scope>NUCLEOTIDE SEQUENCE [LARGE SCALE GENOMIC DNA]</scope>
    <source>
        <strain evidence="6 7">AK21</strain>
    </source>
</reference>